<dbReference type="GO" id="GO:0043546">
    <property type="term" value="F:molybdopterin cofactor binding"/>
    <property type="evidence" value="ECO:0007669"/>
    <property type="project" value="InterPro"/>
</dbReference>
<name>T2GAC5_MEGG1</name>
<dbReference type="InterPro" id="IPR006657">
    <property type="entry name" value="MoPterin_dinucl-bd_dom"/>
</dbReference>
<keyword evidence="2" id="KW-0479">Metal-binding</keyword>
<dbReference type="Gene3D" id="3.40.50.880">
    <property type="match status" value="1"/>
</dbReference>
<dbReference type="InterPro" id="IPR017926">
    <property type="entry name" value="GATASE"/>
</dbReference>
<evidence type="ECO:0000256" key="4">
    <source>
        <dbReference type="ARBA" id="ARBA00023014"/>
    </source>
</evidence>
<dbReference type="OrthoDB" id="9810782at2"/>
<dbReference type="SMART" id="SM00926">
    <property type="entry name" value="Molybdop_Fe4S4"/>
    <property type="match status" value="1"/>
</dbReference>
<protein>
    <submittedName>
        <fullName evidence="6">Putative trimethylamine-N-oxide reductase (Cytochrome c)</fullName>
    </submittedName>
</protein>
<reference evidence="6 7" key="1">
    <citation type="journal article" date="2013" name="J. Bacteriol.">
        <title>Roles of HynAB and Ech, the only two hydrogenases found in the model sulfate reducer Desulfovibrio gigas.</title>
        <authorList>
            <person name="Morais-Silva F.O."/>
            <person name="Santos C.I."/>
            <person name="Rodrigues R."/>
            <person name="Pereira I.A."/>
            <person name="Rodrigues-Pousada C."/>
        </authorList>
    </citation>
    <scope>NUCLEOTIDE SEQUENCE [LARGE SCALE GENOMIC DNA]</scope>
    <source>
        <strain evidence="7">ATCC 19364 / DSM 1382 / NCIMB 9332 / VKM B-1759</strain>
    </source>
</reference>
<dbReference type="PANTHER" id="PTHR43742:SF6">
    <property type="entry name" value="OXIDOREDUCTASE YYAE-RELATED"/>
    <property type="match status" value="1"/>
</dbReference>
<dbReference type="RefSeq" id="WP_021759908.1">
    <property type="nucleotide sequence ID" value="NC_022444.1"/>
</dbReference>
<dbReference type="PATRIC" id="fig|1121448.10.peg.1260"/>
<dbReference type="PANTHER" id="PTHR43742">
    <property type="entry name" value="TRIMETHYLAMINE-N-OXIDE REDUCTASE"/>
    <property type="match status" value="1"/>
</dbReference>
<dbReference type="PROSITE" id="PS51669">
    <property type="entry name" value="4FE4S_MOW_BIS_MGD"/>
    <property type="match status" value="1"/>
</dbReference>
<comment type="similarity">
    <text evidence="1">Belongs to the prokaryotic molybdopterin-containing oxidoreductase family.</text>
</comment>
<dbReference type="Pfam" id="PF01568">
    <property type="entry name" value="Molydop_binding"/>
    <property type="match status" value="1"/>
</dbReference>
<dbReference type="InterPro" id="IPR050612">
    <property type="entry name" value="Prok_Mopterin_Oxidored"/>
</dbReference>
<dbReference type="InterPro" id="IPR006656">
    <property type="entry name" value="Mopterin_OxRdtase"/>
</dbReference>
<evidence type="ECO:0000259" key="5">
    <source>
        <dbReference type="PROSITE" id="PS51669"/>
    </source>
</evidence>
<dbReference type="Proteomes" id="UP000016587">
    <property type="component" value="Chromosome"/>
</dbReference>
<dbReference type="GO" id="GO:0051536">
    <property type="term" value="F:iron-sulfur cluster binding"/>
    <property type="evidence" value="ECO:0007669"/>
    <property type="project" value="UniProtKB-KW"/>
</dbReference>
<evidence type="ECO:0000313" key="6">
    <source>
        <dbReference type="EMBL" id="AGW13119.1"/>
    </source>
</evidence>
<dbReference type="SUPFAM" id="SSF52317">
    <property type="entry name" value="Class I glutamine amidotransferase-like"/>
    <property type="match status" value="1"/>
</dbReference>
<proteinExistence type="inferred from homology"/>
<feature type="domain" description="4Fe-4S Mo/W bis-MGD-type" evidence="5">
    <location>
        <begin position="3"/>
        <end position="60"/>
    </location>
</feature>
<dbReference type="InterPro" id="IPR009010">
    <property type="entry name" value="Asp_de-COase-like_dom_sf"/>
</dbReference>
<dbReference type="Pfam" id="PF04879">
    <property type="entry name" value="Molybdop_Fe4S4"/>
    <property type="match status" value="1"/>
</dbReference>
<dbReference type="Gene3D" id="3.40.228.10">
    <property type="entry name" value="Dimethylsulfoxide Reductase, domain 2"/>
    <property type="match status" value="1"/>
</dbReference>
<dbReference type="Gene3D" id="2.20.25.90">
    <property type="entry name" value="ADC-like domains"/>
    <property type="match status" value="1"/>
</dbReference>
<keyword evidence="4" id="KW-0411">Iron-sulfur</keyword>
<organism evidence="6 7">
    <name type="scientific">Megalodesulfovibrio gigas (strain ATCC 19364 / DSM 1382 / NCIMB 9332 / VKM B-1759)</name>
    <name type="common">Desulfovibrio gigas</name>
    <dbReference type="NCBI Taxonomy" id="1121448"/>
    <lineage>
        <taxon>Bacteria</taxon>
        <taxon>Pseudomonadati</taxon>
        <taxon>Thermodesulfobacteriota</taxon>
        <taxon>Desulfovibrionia</taxon>
        <taxon>Desulfovibrionales</taxon>
        <taxon>Desulfovibrionaceae</taxon>
        <taxon>Megalodesulfovibrio</taxon>
    </lineage>
</organism>
<evidence type="ECO:0000256" key="3">
    <source>
        <dbReference type="ARBA" id="ARBA00023004"/>
    </source>
</evidence>
<dbReference type="Gene3D" id="3.30.2070.10">
    <property type="entry name" value="Formate dehydrogenase/DMSO reductase"/>
    <property type="match status" value="1"/>
</dbReference>
<evidence type="ECO:0000256" key="1">
    <source>
        <dbReference type="ARBA" id="ARBA00010312"/>
    </source>
</evidence>
<dbReference type="STRING" id="1121448.DGI_1266"/>
<keyword evidence="3" id="KW-0408">Iron</keyword>
<dbReference type="eggNOG" id="COG0518">
    <property type="taxonomic scope" value="Bacteria"/>
</dbReference>
<dbReference type="KEGG" id="dgg:DGI_1266"/>
<dbReference type="InterPro" id="IPR006963">
    <property type="entry name" value="Mopterin_OxRdtase_4Fe-4S_dom"/>
</dbReference>
<dbReference type="Pfam" id="PF00384">
    <property type="entry name" value="Molybdopterin"/>
    <property type="match status" value="1"/>
</dbReference>
<dbReference type="PROSITE" id="PS51273">
    <property type="entry name" value="GATASE_TYPE_1"/>
    <property type="match status" value="1"/>
</dbReference>
<dbReference type="GO" id="GO:0046872">
    <property type="term" value="F:metal ion binding"/>
    <property type="evidence" value="ECO:0007669"/>
    <property type="project" value="UniProtKB-KW"/>
</dbReference>
<dbReference type="SUPFAM" id="SSF50692">
    <property type="entry name" value="ADC-like"/>
    <property type="match status" value="1"/>
</dbReference>
<dbReference type="EMBL" id="CP006585">
    <property type="protein sequence ID" value="AGW13119.1"/>
    <property type="molecule type" value="Genomic_DNA"/>
</dbReference>
<evidence type="ECO:0000256" key="2">
    <source>
        <dbReference type="ARBA" id="ARBA00022723"/>
    </source>
</evidence>
<dbReference type="Gene3D" id="3.40.50.740">
    <property type="match status" value="1"/>
</dbReference>
<sequence>MSVRTVVTTCTRDCPNTCGLLATVEGDRLTRLAGDPAHPFIKGKVCRKAMRYIERVYSPERITRPMLRRGDQWEIVSWDTALDLIAGRMHRIRDESGPEAILYYQGFGERTALKLLNKYFFNLFGGVTTMHGTLCGGTGQASQNLDYGERVSHDPLDHLHSASMVLWARNPVTTNISLAPIARDVARRGGRVLLVDPAPTKSASLASRHIAPRPGGDAFLALAAARLILDAGAEDRAFLEQHAEGLDGYLRLVHRWDVAELCRLAGVPVADAEHLAETLMTQKPTSILLGWGLHRHVQAHLTIRAIDALGAVSGNIGVAGGGVSQGFEEYGPYDQHYWGDSLRPPRRTLLMPRVGEEILAATDPPIRMIYVTAANPVCTAPRSDKVAQAFRQAEFVVYSGHFLDDTAALAHVFLPATTFLEEEDVVASYGHNYVGPITPAIAPVGQCKSEFRMFYELAARFDFADQFRKPEAEWLERICAPIRQQGCSLEQLRQGAFRLDAPMVPFADRTFPTPSGRFRLVGDLAEMEAMADALGAADPARPFRLLTIAPHRFICSERTMAEHEPLPEVQCNAAVAASLGLEDGDAVRLHSAEGQAAARLRTREDLRPDILVAERGGWTRAGHDLNRLIKDVASRVGNGTPYYEATVGLEPLPSSCSGSPQASPCRPPQVLVIQHGLHSLGGNFLKHLEQQGCRLHTVRAFEGEALPHTPQDYAALVVMGGPQHAWDDEAWPHIPPLLRLMREFDALGRPVAGVCLGAQLLARAWGGECFAMEALEFGFVQHAVTEAGQVDPVLGPALPLPRLMEFHQDSFRLPPEATLLVRGEACEAQCFRVGRVSYGFQFHLEVDAATVAHWTRLLREGAVETYRQYREQHDEACFETLAAELPVLADRGERFCREIVARWLAQTQTQTQVQAH</sequence>
<dbReference type="GO" id="GO:0016491">
    <property type="term" value="F:oxidoreductase activity"/>
    <property type="evidence" value="ECO:0007669"/>
    <property type="project" value="InterPro"/>
</dbReference>
<keyword evidence="7" id="KW-1185">Reference proteome</keyword>
<dbReference type="Pfam" id="PF00117">
    <property type="entry name" value="GATase"/>
    <property type="match status" value="1"/>
</dbReference>
<dbReference type="CDD" id="cd01741">
    <property type="entry name" value="GATase1_1"/>
    <property type="match status" value="1"/>
</dbReference>
<dbReference type="InterPro" id="IPR029062">
    <property type="entry name" value="Class_I_gatase-like"/>
</dbReference>
<evidence type="ECO:0000313" key="7">
    <source>
        <dbReference type="Proteomes" id="UP000016587"/>
    </source>
</evidence>
<dbReference type="HOGENOM" id="CLU_000422_13_3_7"/>
<dbReference type="SUPFAM" id="SSF53706">
    <property type="entry name" value="Formate dehydrogenase/DMSO reductase, domains 1-3"/>
    <property type="match status" value="1"/>
</dbReference>
<reference evidence="7" key="2">
    <citation type="submission" date="2013-07" db="EMBL/GenBank/DDBJ databases">
        <authorList>
            <person name="Morais-Silva F.O."/>
            <person name="Rezende A.M."/>
            <person name="Pimentel C."/>
            <person name="Resende D.M."/>
            <person name="Santos C.I."/>
            <person name="Clemente C."/>
            <person name="de Oliveira L.M."/>
            <person name="da Silva S.M."/>
            <person name="Costa D.A."/>
            <person name="Varela-Raposo A."/>
            <person name="Horacio E.C.A."/>
            <person name="Matos M."/>
            <person name="Flores O."/>
            <person name="Ruiz J.C."/>
            <person name="Rodrigues-Pousada C."/>
        </authorList>
    </citation>
    <scope>NUCLEOTIDE SEQUENCE [LARGE SCALE GENOMIC DNA]</scope>
    <source>
        <strain evidence="7">ATCC 19364 / DSM 1382 / NCIMB 9332 / VKM B-1759</strain>
    </source>
</reference>
<accession>T2GAC5</accession>
<gene>
    <name evidence="6" type="ORF">DGI_1266</name>
</gene>
<dbReference type="Gene3D" id="2.40.40.20">
    <property type="match status" value="1"/>
</dbReference>
<dbReference type="eggNOG" id="COG0243">
    <property type="taxonomic scope" value="Bacteria"/>
</dbReference>
<dbReference type="AlphaFoldDB" id="T2GAC5"/>
<dbReference type="InterPro" id="IPR044992">
    <property type="entry name" value="ChyE-like"/>
</dbReference>